<dbReference type="AlphaFoldDB" id="A0A7X5U657"/>
<organism evidence="1 2">
    <name type="scientific">Mycolicibacterium fluoranthenivorans</name>
    <dbReference type="NCBI Taxonomy" id="258505"/>
    <lineage>
        <taxon>Bacteria</taxon>
        <taxon>Bacillati</taxon>
        <taxon>Actinomycetota</taxon>
        <taxon>Actinomycetes</taxon>
        <taxon>Mycobacteriales</taxon>
        <taxon>Mycobacteriaceae</taxon>
        <taxon>Mycolicibacterium</taxon>
    </lineage>
</organism>
<gene>
    <name evidence="1" type="ORF">FHU31_006160</name>
</gene>
<dbReference type="EMBL" id="JAANOW010000005">
    <property type="protein sequence ID" value="NIH99136.1"/>
    <property type="molecule type" value="Genomic_DNA"/>
</dbReference>
<protein>
    <submittedName>
        <fullName evidence="1">Uncharacterized protein</fullName>
    </submittedName>
</protein>
<accession>A0A7X5U657</accession>
<reference evidence="1 2" key="1">
    <citation type="submission" date="2020-03" db="EMBL/GenBank/DDBJ databases">
        <title>Sequencing the genomes of 1000 actinobacteria strains.</title>
        <authorList>
            <person name="Klenk H.-P."/>
        </authorList>
    </citation>
    <scope>NUCLEOTIDE SEQUENCE [LARGE SCALE GENOMIC DNA]</scope>
    <source>
        <strain evidence="1 2">DSM 44556</strain>
    </source>
</reference>
<name>A0A7X5U657_9MYCO</name>
<evidence type="ECO:0000313" key="2">
    <source>
        <dbReference type="Proteomes" id="UP000547444"/>
    </source>
</evidence>
<comment type="caution">
    <text evidence="1">The sequence shown here is derived from an EMBL/GenBank/DDBJ whole genome shotgun (WGS) entry which is preliminary data.</text>
</comment>
<proteinExistence type="predicted"/>
<dbReference type="Proteomes" id="UP000547444">
    <property type="component" value="Unassembled WGS sequence"/>
</dbReference>
<keyword evidence="2" id="KW-1185">Reference proteome</keyword>
<sequence length="164" mass="17828">MGDTNPMGADSLNVATCACVGVYAHALTYGSAYPILAHDVDKRQVKVRGDNAKARWYPDHCFDLSGQRVVKLVHMTIDGPVDDGCNTVDVVLEFSDGQRRWCYFVTPECLSHLGGAAQVGDERLLSYHSPHMIVVSAINGEIIDQSLTYIESQGELLAASMPIS</sequence>
<evidence type="ECO:0000313" key="1">
    <source>
        <dbReference type="EMBL" id="NIH99136.1"/>
    </source>
</evidence>
<dbReference type="RefSeq" id="WP_167164959.1">
    <property type="nucleotide sequence ID" value="NZ_JAANOW010000005.1"/>
</dbReference>